<accession>A0A6J4IN38</accession>
<dbReference type="Pfam" id="PF02237">
    <property type="entry name" value="BPL_C"/>
    <property type="match status" value="1"/>
</dbReference>
<evidence type="ECO:0000256" key="1">
    <source>
        <dbReference type="ARBA" id="ARBA00022598"/>
    </source>
</evidence>
<dbReference type="PANTHER" id="PTHR12835:SF5">
    <property type="entry name" value="BIOTIN--PROTEIN LIGASE"/>
    <property type="match status" value="1"/>
</dbReference>
<dbReference type="GO" id="GO:0004077">
    <property type="term" value="F:biotin--[biotin carboxyl-carrier protein] ligase activity"/>
    <property type="evidence" value="ECO:0007669"/>
    <property type="project" value="UniProtKB-EC"/>
</dbReference>
<gene>
    <name evidence="6" type="ORF">AVDCRST_MAG10-2415</name>
</gene>
<keyword evidence="2" id="KW-0092">Biotin</keyword>
<dbReference type="EC" id="6.3.4.15" evidence="3"/>
<dbReference type="Pfam" id="PF03099">
    <property type="entry name" value="BPL_LplA_LipB"/>
    <property type="match status" value="1"/>
</dbReference>
<proteinExistence type="predicted"/>
<dbReference type="Gene3D" id="2.30.30.100">
    <property type="match status" value="1"/>
</dbReference>
<dbReference type="Gene3D" id="3.30.930.10">
    <property type="entry name" value="Bira Bifunctional Protein, Domain 2"/>
    <property type="match status" value="1"/>
</dbReference>
<dbReference type="NCBIfam" id="TIGR00121">
    <property type="entry name" value="birA_ligase"/>
    <property type="match status" value="1"/>
</dbReference>
<name>A0A6J4IN38_9ACTN</name>
<evidence type="ECO:0000259" key="4">
    <source>
        <dbReference type="Pfam" id="PF02237"/>
    </source>
</evidence>
<dbReference type="EMBL" id="CADCTB010000147">
    <property type="protein sequence ID" value="CAA9254724.1"/>
    <property type="molecule type" value="Genomic_DNA"/>
</dbReference>
<feature type="domain" description="BPL/LPL catalytic" evidence="5">
    <location>
        <begin position="15"/>
        <end position="128"/>
    </location>
</feature>
<keyword evidence="1 6" id="KW-0436">Ligase</keyword>
<dbReference type="InterPro" id="IPR004408">
    <property type="entry name" value="Biotin_CoA_COase_ligase"/>
</dbReference>
<dbReference type="CDD" id="cd16442">
    <property type="entry name" value="BPL"/>
    <property type="match status" value="1"/>
</dbReference>
<reference evidence="6" key="1">
    <citation type="submission" date="2020-02" db="EMBL/GenBank/DDBJ databases">
        <authorList>
            <person name="Meier V. D."/>
        </authorList>
    </citation>
    <scope>NUCLEOTIDE SEQUENCE</scope>
    <source>
        <strain evidence="6">AVDCRST_MAG10</strain>
    </source>
</reference>
<evidence type="ECO:0000256" key="2">
    <source>
        <dbReference type="ARBA" id="ARBA00023267"/>
    </source>
</evidence>
<dbReference type="AlphaFoldDB" id="A0A6J4IN38"/>
<evidence type="ECO:0000259" key="5">
    <source>
        <dbReference type="Pfam" id="PF03099"/>
    </source>
</evidence>
<sequence length="216" mass="22402">MTPSHSRFSDVRWFAEVDSTNRLAAELVRAGAGDGLVVGADHQTAGRGRRGRTWESRPGSSLLVSVVLRPVPELVTLAAGVAAAEACEAVAGVPVGLKWPNDVIGAGGKLGGILSELVGDAAVVGLGLNLGWAPPGAACLGADVDRQALLDAWLSGVDPRADVLVRYRARCTTLGRRVRVELPGETLEGVADDVDEEGRLVVGGRHITAGDVVHLR</sequence>
<feature type="domain" description="Biotin protein ligase C-terminal" evidence="4">
    <location>
        <begin position="173"/>
        <end position="214"/>
    </location>
</feature>
<protein>
    <recommendedName>
        <fullName evidence="3">biotin--[biotin carboxyl-carrier protein] ligase</fullName>
        <ecNumber evidence="3">6.3.4.15</ecNumber>
    </recommendedName>
</protein>
<dbReference type="PANTHER" id="PTHR12835">
    <property type="entry name" value="BIOTIN PROTEIN LIGASE"/>
    <property type="match status" value="1"/>
</dbReference>
<dbReference type="GO" id="GO:0005737">
    <property type="term" value="C:cytoplasm"/>
    <property type="evidence" value="ECO:0007669"/>
    <property type="project" value="TreeGrafter"/>
</dbReference>
<dbReference type="InterPro" id="IPR003142">
    <property type="entry name" value="BPL_C"/>
</dbReference>
<evidence type="ECO:0000256" key="3">
    <source>
        <dbReference type="ARBA" id="ARBA00024227"/>
    </source>
</evidence>
<organism evidence="6">
    <name type="scientific">uncultured Acidimicrobiales bacterium</name>
    <dbReference type="NCBI Taxonomy" id="310071"/>
    <lineage>
        <taxon>Bacteria</taxon>
        <taxon>Bacillati</taxon>
        <taxon>Actinomycetota</taxon>
        <taxon>Acidimicrobiia</taxon>
        <taxon>Acidimicrobiales</taxon>
        <taxon>environmental samples</taxon>
    </lineage>
</organism>
<dbReference type="InterPro" id="IPR004143">
    <property type="entry name" value="BPL_LPL_catalytic"/>
</dbReference>
<dbReference type="InterPro" id="IPR045864">
    <property type="entry name" value="aa-tRNA-synth_II/BPL/LPL"/>
</dbReference>
<dbReference type="SUPFAM" id="SSF55681">
    <property type="entry name" value="Class II aaRS and biotin synthetases"/>
    <property type="match status" value="1"/>
</dbReference>
<evidence type="ECO:0000313" key="6">
    <source>
        <dbReference type="EMBL" id="CAA9254724.1"/>
    </source>
</evidence>